<dbReference type="PANTHER" id="PTHR37957">
    <property type="entry name" value="BLR7070 PROTEIN"/>
    <property type="match status" value="1"/>
</dbReference>
<proteinExistence type="predicted"/>
<sequence>MTGLPITPGLIGATNEIALTENLQIIGYSNDGLDPEGIALDHEGNFWICDEYGPFVAKFDKKGKLLKEYATGNGLPEVLKYRIPNRGFEGITVAPNGKIYIAVQSVLNIEEKTAVTAQFTRIVELDPLTGKTRMYAYPIDRENYNSPKDAKIGDIFAISNDKLLLIEQGKDKEKKMRNIIYLVELQGATDISNLKIDGKEPEFITDKNKLSTIKFASKTMIIDLRTNGWKAEKAEGIAMLPDGKTIVVASDNDFGITIDVQDSENQDTEILDYTLYPDGSLKHNNKVAKPVFRIVPNPDAVESNTQLWLIKLPETLK</sequence>
<keyword evidence="3" id="KW-1185">Reference proteome</keyword>
<dbReference type="Proteomes" id="UP001461341">
    <property type="component" value="Chromosome"/>
</dbReference>
<dbReference type="InterPro" id="IPR027372">
    <property type="entry name" value="Phytase-like_dom"/>
</dbReference>
<dbReference type="Pfam" id="PF13449">
    <property type="entry name" value="Phytase-like"/>
    <property type="match status" value="1"/>
</dbReference>
<evidence type="ECO:0000259" key="1">
    <source>
        <dbReference type="Pfam" id="PF13449"/>
    </source>
</evidence>
<evidence type="ECO:0000313" key="3">
    <source>
        <dbReference type="Proteomes" id="UP001461341"/>
    </source>
</evidence>
<accession>A0ABZ2YDY0</accession>
<protein>
    <submittedName>
        <fullName evidence="2">Esterase-like activity of phytase family protein</fullName>
    </submittedName>
</protein>
<evidence type="ECO:0000313" key="2">
    <source>
        <dbReference type="EMBL" id="WZL77206.1"/>
    </source>
</evidence>
<gene>
    <name evidence="2" type="ORF">QBE54_01295</name>
</gene>
<dbReference type="Gene3D" id="2.120.10.30">
    <property type="entry name" value="TolB, C-terminal domain"/>
    <property type="match status" value="1"/>
</dbReference>
<reference evidence="2 3" key="1">
    <citation type="submission" date="2023-03" db="EMBL/GenBank/DDBJ databases">
        <title>Novel Species.</title>
        <authorList>
            <person name="Ma S."/>
        </authorList>
    </citation>
    <scope>NUCLEOTIDE SEQUENCE [LARGE SCALE GENOMIC DNA]</scope>
    <source>
        <strain evidence="2 3">B11</strain>
    </source>
</reference>
<organism evidence="2 3">
    <name type="scientific">Thermatribacter velox</name>
    <dbReference type="NCBI Taxonomy" id="3039681"/>
    <lineage>
        <taxon>Bacteria</taxon>
        <taxon>Pseudomonadati</taxon>
        <taxon>Atribacterota</taxon>
        <taxon>Atribacteria</taxon>
        <taxon>Atribacterales</taxon>
        <taxon>Thermatribacteraceae</taxon>
        <taxon>Thermatribacter</taxon>
    </lineage>
</organism>
<feature type="domain" description="Phytase-like" evidence="1">
    <location>
        <begin position="28"/>
        <end position="254"/>
    </location>
</feature>
<name>A0ABZ2YDY0_9BACT</name>
<dbReference type="InterPro" id="IPR011042">
    <property type="entry name" value="6-blade_b-propeller_TolB-like"/>
</dbReference>
<dbReference type="PANTHER" id="PTHR37957:SF1">
    <property type="entry name" value="PHYTASE-LIKE DOMAIN-CONTAINING PROTEIN"/>
    <property type="match status" value="1"/>
</dbReference>
<dbReference type="EMBL" id="CP121689">
    <property type="protein sequence ID" value="WZL77206.1"/>
    <property type="molecule type" value="Genomic_DNA"/>
</dbReference>
<dbReference type="SUPFAM" id="SSF101898">
    <property type="entry name" value="NHL repeat"/>
    <property type="match status" value="1"/>
</dbReference>